<feature type="region of interest" description="Disordered" evidence="1">
    <location>
        <begin position="376"/>
        <end position="397"/>
    </location>
</feature>
<dbReference type="OMA" id="WLYEEQD"/>
<evidence type="ECO:0008006" key="4">
    <source>
        <dbReference type="Google" id="ProtNLM"/>
    </source>
</evidence>
<evidence type="ECO:0000313" key="3">
    <source>
        <dbReference type="Proteomes" id="UP000033140"/>
    </source>
</evidence>
<reference evidence="2 3" key="3">
    <citation type="journal article" date="2015" name="Genome Announc.">
        <title>Draft Genome Sequence of the Archiascomycetous Yeast Saitoella complicata.</title>
        <authorList>
            <person name="Yamauchi K."/>
            <person name="Kondo S."/>
            <person name="Hamamoto M."/>
            <person name="Takahashi Y."/>
            <person name="Ogura Y."/>
            <person name="Hayashi T."/>
            <person name="Nishida H."/>
        </authorList>
    </citation>
    <scope>NUCLEOTIDE SEQUENCE [LARGE SCALE GENOMIC DNA]</scope>
    <source>
        <strain evidence="2 3">NRRL Y-17804</strain>
    </source>
</reference>
<dbReference type="GO" id="GO:0005811">
    <property type="term" value="C:lipid droplet"/>
    <property type="evidence" value="ECO:0007669"/>
    <property type="project" value="TreeGrafter"/>
</dbReference>
<accession>A0A0E9NL01</accession>
<evidence type="ECO:0000256" key="1">
    <source>
        <dbReference type="SAM" id="MobiDB-lite"/>
    </source>
</evidence>
<dbReference type="PANTHER" id="PTHR28153:SF1">
    <property type="entry name" value="DUF4484 DOMAIN-CONTAINING PROTEIN"/>
    <property type="match status" value="1"/>
</dbReference>
<proteinExistence type="predicted"/>
<dbReference type="OrthoDB" id="2152680at2759"/>
<name>A0A0E9NL01_SAICN</name>
<dbReference type="EMBL" id="BACD03000029">
    <property type="protein sequence ID" value="GAO50090.1"/>
    <property type="molecule type" value="Genomic_DNA"/>
</dbReference>
<reference evidence="2 3" key="2">
    <citation type="journal article" date="2014" name="J. Gen. Appl. Microbiol.">
        <title>The early diverging ascomycetous budding yeast Saitoella complicata has three histone deacetylases belonging to the Clr6, Hos2, and Rpd3 lineages.</title>
        <authorList>
            <person name="Nishida H."/>
            <person name="Matsumoto T."/>
            <person name="Kondo S."/>
            <person name="Hamamoto M."/>
            <person name="Yoshikawa H."/>
        </authorList>
    </citation>
    <scope>NUCLEOTIDE SEQUENCE [LARGE SCALE GENOMIC DNA]</scope>
    <source>
        <strain evidence="2 3">NRRL Y-17804</strain>
    </source>
</reference>
<dbReference type="Proteomes" id="UP000033140">
    <property type="component" value="Unassembled WGS sequence"/>
</dbReference>
<dbReference type="InterPro" id="IPR018626">
    <property type="entry name" value="LCHN/Anr2"/>
</dbReference>
<dbReference type="RefSeq" id="XP_019025655.1">
    <property type="nucleotide sequence ID" value="XM_019169943.1"/>
</dbReference>
<feature type="compositionally biased region" description="Polar residues" evidence="1">
    <location>
        <begin position="382"/>
        <end position="394"/>
    </location>
</feature>
<sequence length="479" mass="54176">MLPIAALFVATFDVRQGYSIVWQKHNSDLDLSGVEFSALPSGLHAVDDDLIHFTHQDGYVGISAFASIATDSAEERGSRSASVGLLVRESQEAIGTLHEHSRALKHLARKHLSDPSAASTELETYYTEHAKRKDTSILEQASRPTPDNYPSEALRDLQLTFGPLLFRLYRAALTQRRILLSGDPPVRRMCDMVYNIQHLASIPRKVGSQLDIAVDQSKLLFCVGVSDIPRLEAHPSRLGSEDRERGWLACTTDRIISSKPQLYDIHVNVPKHDAEIVKALDLSNGQTLKPSLRDVRVYQLMLRHMRFDPLFDRRETSIFAAWWSWVLNWWQVILYTTSSGKWGKLEQPDSAGSGKRWDAFDDMVPLTSTISPSPSFFSETSGDTTRSVQPGTQGTEEHGLKGYFERVTKRVFSNLALILEAGEEDMTGAVTITYDDMRNRFGLVPGCKEDREFLSRLAEIYFGKRISFERKCWDFFVWV</sequence>
<comment type="caution">
    <text evidence="2">The sequence shown here is derived from an EMBL/GenBank/DDBJ whole genome shotgun (WGS) entry which is preliminary data.</text>
</comment>
<reference evidence="2 3" key="1">
    <citation type="journal article" date="2011" name="J. Gen. Appl. Microbiol.">
        <title>Draft genome sequencing of the enigmatic yeast Saitoella complicata.</title>
        <authorList>
            <person name="Nishida H."/>
            <person name="Hamamoto M."/>
            <person name="Sugiyama J."/>
        </authorList>
    </citation>
    <scope>NUCLEOTIDE SEQUENCE [LARGE SCALE GENOMIC DNA]</scope>
    <source>
        <strain evidence="2 3">NRRL Y-17804</strain>
    </source>
</reference>
<dbReference type="InterPro" id="IPR053056">
    <property type="entry name" value="Lipid_Metab_Assoc_Protein"/>
</dbReference>
<protein>
    <recommendedName>
        <fullName evidence="4">UDENN domain-containing protein</fullName>
    </recommendedName>
</protein>
<dbReference type="Pfam" id="PF09804">
    <property type="entry name" value="DENND11"/>
    <property type="match status" value="1"/>
</dbReference>
<dbReference type="AlphaFoldDB" id="A0A0E9NL01"/>
<keyword evidence="3" id="KW-1185">Reference proteome</keyword>
<dbReference type="PANTHER" id="PTHR28153">
    <property type="entry name" value="PROTEIN, PUTATIVE-RELATED"/>
    <property type="match status" value="1"/>
</dbReference>
<gene>
    <name evidence="2" type="ORF">G7K_4225-t1</name>
</gene>
<organism evidence="2 3">
    <name type="scientific">Saitoella complicata (strain BCRC 22490 / CBS 7301 / JCM 7358 / NBRC 10748 / NRRL Y-17804)</name>
    <dbReference type="NCBI Taxonomy" id="698492"/>
    <lineage>
        <taxon>Eukaryota</taxon>
        <taxon>Fungi</taxon>
        <taxon>Dikarya</taxon>
        <taxon>Ascomycota</taxon>
        <taxon>Taphrinomycotina</taxon>
        <taxon>Taphrinomycotina incertae sedis</taxon>
        <taxon>Saitoella</taxon>
    </lineage>
</organism>
<evidence type="ECO:0000313" key="2">
    <source>
        <dbReference type="EMBL" id="GAO50090.1"/>
    </source>
</evidence>